<dbReference type="Pfam" id="PF00400">
    <property type="entry name" value="WD40"/>
    <property type="match status" value="4"/>
</dbReference>
<dbReference type="GO" id="GO:0034657">
    <property type="term" value="C:GID complex"/>
    <property type="evidence" value="ECO:0007669"/>
    <property type="project" value="TreeGrafter"/>
</dbReference>
<dbReference type="EMBL" id="WWBZ02000001">
    <property type="protein sequence ID" value="KAF4314455.1"/>
    <property type="molecule type" value="Genomic_DNA"/>
</dbReference>
<dbReference type="InterPro" id="IPR036322">
    <property type="entry name" value="WD40_repeat_dom_sf"/>
</dbReference>
<dbReference type="GO" id="GO:0043161">
    <property type="term" value="P:proteasome-mediated ubiquitin-dependent protein catabolic process"/>
    <property type="evidence" value="ECO:0007669"/>
    <property type="project" value="TreeGrafter"/>
</dbReference>
<name>A0A8H4N9U1_9PEZI</name>
<keyword evidence="6" id="KW-1185">Reference proteome</keyword>
<evidence type="ECO:0000256" key="2">
    <source>
        <dbReference type="ARBA" id="ARBA00022737"/>
    </source>
</evidence>
<evidence type="ECO:0000313" key="5">
    <source>
        <dbReference type="EMBL" id="KAF4314455.1"/>
    </source>
</evidence>
<protein>
    <submittedName>
        <fullName evidence="5">Wd domain-containing protein</fullName>
    </submittedName>
</protein>
<dbReference type="SMART" id="SM00320">
    <property type="entry name" value="WD40"/>
    <property type="match status" value="7"/>
</dbReference>
<dbReference type="SUPFAM" id="SSF50978">
    <property type="entry name" value="WD40 repeat-like"/>
    <property type="match status" value="1"/>
</dbReference>
<comment type="caution">
    <text evidence="5">The sequence shown here is derived from an EMBL/GenBank/DDBJ whole genome shotgun (WGS) entry which is preliminary data.</text>
</comment>
<evidence type="ECO:0000256" key="1">
    <source>
        <dbReference type="ARBA" id="ARBA00022574"/>
    </source>
</evidence>
<dbReference type="InterPro" id="IPR015943">
    <property type="entry name" value="WD40/YVTN_repeat-like_dom_sf"/>
</dbReference>
<evidence type="ECO:0000313" key="6">
    <source>
        <dbReference type="Proteomes" id="UP000572817"/>
    </source>
</evidence>
<dbReference type="InterPro" id="IPR051350">
    <property type="entry name" value="WD_repeat-ST_regulator"/>
</dbReference>
<dbReference type="Gene3D" id="2.130.10.10">
    <property type="entry name" value="YVTN repeat-like/Quinoprotein amine dehydrogenase"/>
    <property type="match status" value="1"/>
</dbReference>
<dbReference type="InterPro" id="IPR006594">
    <property type="entry name" value="LisH"/>
</dbReference>
<dbReference type="PROSITE" id="PS50896">
    <property type="entry name" value="LISH"/>
    <property type="match status" value="1"/>
</dbReference>
<keyword evidence="1 3" id="KW-0853">WD repeat</keyword>
<feature type="compositionally biased region" description="Polar residues" evidence="4">
    <location>
        <begin position="34"/>
        <end position="50"/>
    </location>
</feature>
<feature type="repeat" description="WD" evidence="3">
    <location>
        <begin position="307"/>
        <end position="339"/>
    </location>
</feature>
<evidence type="ECO:0000256" key="3">
    <source>
        <dbReference type="PROSITE-ProRule" id="PRU00221"/>
    </source>
</evidence>
<dbReference type="PANTHER" id="PTHR22838:SF0">
    <property type="entry name" value="WD REPEAT-CONTAINING PROTEIN 26"/>
    <property type="match status" value="1"/>
</dbReference>
<keyword evidence="2" id="KW-0677">Repeat</keyword>
<proteinExistence type="predicted"/>
<gene>
    <name evidence="5" type="ORF">GTA08_BOTSDO01417</name>
</gene>
<organism evidence="5 6">
    <name type="scientific">Botryosphaeria dothidea</name>
    <dbReference type="NCBI Taxonomy" id="55169"/>
    <lineage>
        <taxon>Eukaryota</taxon>
        <taxon>Fungi</taxon>
        <taxon>Dikarya</taxon>
        <taxon>Ascomycota</taxon>
        <taxon>Pezizomycotina</taxon>
        <taxon>Dothideomycetes</taxon>
        <taxon>Dothideomycetes incertae sedis</taxon>
        <taxon>Botryosphaeriales</taxon>
        <taxon>Botryosphaeriaceae</taxon>
        <taxon>Botryosphaeria</taxon>
    </lineage>
</organism>
<dbReference type="InterPro" id="IPR019775">
    <property type="entry name" value="WD40_repeat_CS"/>
</dbReference>
<dbReference type="Proteomes" id="UP000572817">
    <property type="component" value="Unassembled WGS sequence"/>
</dbReference>
<dbReference type="PANTHER" id="PTHR22838">
    <property type="entry name" value="WD REPEAT PROTEIN 26-RELATED"/>
    <property type="match status" value="1"/>
</dbReference>
<dbReference type="Pfam" id="PF23627">
    <property type="entry name" value="LisH_WDR26"/>
    <property type="match status" value="1"/>
</dbReference>
<feature type="repeat" description="WD" evidence="3">
    <location>
        <begin position="349"/>
        <end position="390"/>
    </location>
</feature>
<dbReference type="InterPro" id="IPR001680">
    <property type="entry name" value="WD40_rpt"/>
</dbReference>
<dbReference type="CDD" id="cd00200">
    <property type="entry name" value="WD40"/>
    <property type="match status" value="1"/>
</dbReference>
<dbReference type="PROSITE" id="PS00678">
    <property type="entry name" value="WD_REPEATS_1"/>
    <property type="match status" value="1"/>
</dbReference>
<dbReference type="OrthoDB" id="972532at2759"/>
<dbReference type="PROSITE" id="PS50294">
    <property type="entry name" value="WD_REPEATS_REGION"/>
    <property type="match status" value="1"/>
</dbReference>
<feature type="region of interest" description="Disordered" evidence="4">
    <location>
        <begin position="1"/>
        <end position="50"/>
    </location>
</feature>
<sequence length="609" mass="67645">MRLDSDPSRRSPSPSQPFANGRNGVSPGRASGFGKSTNGESNGDATSYTNGSGNAAAATFFGHDREEVTRILIQGLSDLGYHKAASSLSQESGFELEGPTVAAFRNAVLQGDWAEAEALLFGTAAEDGGGVGIGDGSYSYGNGKEPERPSKWSGTQHIRGLTLAEGANKDQMRFWMRQQKYLELLEQRDLGAALMVLRQELTPLHQDTHALHSLSSLMMCQSADDLKAQANWDGAAGESRSILLSELSKSISPSVMIPEHRLAVLLDQVKDHWVSKCLYHNTSESPSLYLDHQCDREEFPLRSVLELRHHVDEVWFLKFSNNGSMLATTGKDQRIYVYDTANYTRRFVLEGHENGVCYLAWSPDDAKLISCSQDNSAKLWDMTTGTLLHSLDKCFDYPVTSAAWAPNGETFVTGSQDTNAGLCIWTKDGERIHTWREDGSERERGYALRVHDVGITPDGERLVVVLEHHIMVYDYITREKLYEYEMSDVKLTSLSISQDSQRMLVSMNENKICLMEVETGELLEKYEGQKQREYIIRSAFGGAGENFVVSGSEDSRVHIWRSNGNLVEKLEAHRSGCVNCVAWHPKDPLVFASAGDDRTMDQTGGNWTD</sequence>
<evidence type="ECO:0000256" key="4">
    <source>
        <dbReference type="SAM" id="MobiDB-lite"/>
    </source>
</evidence>
<reference evidence="5" key="1">
    <citation type="submission" date="2020-04" db="EMBL/GenBank/DDBJ databases">
        <title>Genome Assembly and Annotation of Botryosphaeria dothidea sdau 11-99, a Latent Pathogen of Apple Fruit Ring Rot in China.</title>
        <authorList>
            <person name="Yu C."/>
            <person name="Diao Y."/>
            <person name="Lu Q."/>
            <person name="Zhao J."/>
            <person name="Cui S."/>
            <person name="Peng C."/>
            <person name="He B."/>
            <person name="Liu H."/>
        </authorList>
    </citation>
    <scope>NUCLEOTIDE SEQUENCE [LARGE SCALE GENOMIC DNA]</scope>
    <source>
        <strain evidence="5">Sdau11-99</strain>
    </source>
</reference>
<accession>A0A8H4N9U1</accession>
<dbReference type="PROSITE" id="PS50082">
    <property type="entry name" value="WD_REPEATS_2"/>
    <property type="match status" value="2"/>
</dbReference>
<dbReference type="AlphaFoldDB" id="A0A8H4N9U1"/>